<dbReference type="AlphaFoldDB" id="A0A562BQP6"/>
<proteinExistence type="predicted"/>
<organism evidence="2 3">
    <name type="scientific">Cupriavidus gilardii J11</name>
    <dbReference type="NCBI Taxonomy" id="936133"/>
    <lineage>
        <taxon>Bacteria</taxon>
        <taxon>Pseudomonadati</taxon>
        <taxon>Pseudomonadota</taxon>
        <taxon>Betaproteobacteria</taxon>
        <taxon>Burkholderiales</taxon>
        <taxon>Burkholderiaceae</taxon>
        <taxon>Cupriavidus</taxon>
    </lineage>
</organism>
<evidence type="ECO:0000313" key="3">
    <source>
        <dbReference type="Proteomes" id="UP000318141"/>
    </source>
</evidence>
<dbReference type="Proteomes" id="UP000318141">
    <property type="component" value="Unassembled WGS sequence"/>
</dbReference>
<evidence type="ECO:0000256" key="1">
    <source>
        <dbReference type="SAM" id="MobiDB-lite"/>
    </source>
</evidence>
<accession>A0A562BQP6</accession>
<reference evidence="2 3" key="1">
    <citation type="submission" date="2019-07" db="EMBL/GenBank/DDBJ databases">
        <title>Genome sequencing of lignin-degrading bacterial isolates.</title>
        <authorList>
            <person name="Gladden J."/>
        </authorList>
    </citation>
    <scope>NUCLEOTIDE SEQUENCE [LARGE SCALE GENOMIC DNA]</scope>
    <source>
        <strain evidence="2 3">J11</strain>
    </source>
</reference>
<protein>
    <submittedName>
        <fullName evidence="2">Uncharacterized protein</fullName>
    </submittedName>
</protein>
<gene>
    <name evidence="2" type="ORF">L602_001700000760</name>
</gene>
<sequence>MTALSRAPLRPRGSGSIPPAFETPWGFSPLPQGRRGGGEDSHTTPTGHCAYPFLRIPFAKVDPPRPACCFSTATDWTDGKDREAAAVTATRRQPRSRKGPWHLAWISRQQGPGRKRGPISSTSREPADHAQPSNPDDRPSPFAATARFRHGQGPLGAPAAAIALPAPRPRRPLLHGIGPAAAPGIAPAARPAIAAIAVWLGYSAWPSCASTRMLCLCIRR</sequence>
<keyword evidence="3" id="KW-1185">Reference proteome</keyword>
<evidence type="ECO:0000313" key="2">
    <source>
        <dbReference type="EMBL" id="TWG87484.1"/>
    </source>
</evidence>
<comment type="caution">
    <text evidence="2">The sequence shown here is derived from an EMBL/GenBank/DDBJ whole genome shotgun (WGS) entry which is preliminary data.</text>
</comment>
<feature type="region of interest" description="Disordered" evidence="1">
    <location>
        <begin position="81"/>
        <end position="143"/>
    </location>
</feature>
<feature type="region of interest" description="Disordered" evidence="1">
    <location>
        <begin position="1"/>
        <end position="44"/>
    </location>
</feature>
<name>A0A562BQP6_9BURK</name>
<dbReference type="EMBL" id="VLJN01000009">
    <property type="protein sequence ID" value="TWG87484.1"/>
    <property type="molecule type" value="Genomic_DNA"/>
</dbReference>